<dbReference type="Pfam" id="PF16016">
    <property type="entry name" value="VASt"/>
    <property type="match status" value="1"/>
</dbReference>
<dbReference type="PANTHER" id="PTHR46296">
    <property type="entry name" value="BNAA05G37250D PROTEIN"/>
    <property type="match status" value="1"/>
</dbReference>
<reference evidence="4" key="4">
    <citation type="submission" date="2019-03" db="UniProtKB">
        <authorList>
            <consortium name="EnsemblPlants"/>
        </authorList>
    </citation>
    <scope>IDENTIFICATION</scope>
</reference>
<dbReference type="Proteomes" id="UP000015105">
    <property type="component" value="Chromosome 7D"/>
</dbReference>
<dbReference type="InterPro" id="IPR044511">
    <property type="entry name" value="At1g03370/At5g50170-like"/>
</dbReference>
<dbReference type="PROSITE" id="PS51778">
    <property type="entry name" value="VAST"/>
    <property type="match status" value="1"/>
</dbReference>
<evidence type="ECO:0000259" key="3">
    <source>
        <dbReference type="PROSITE" id="PS51778"/>
    </source>
</evidence>
<dbReference type="EnsemblPlants" id="AET7Gv20928000.11">
    <property type="protein sequence ID" value="AET7Gv20928000.11"/>
    <property type="gene ID" value="AET7Gv20928000"/>
</dbReference>
<name>A0A453SEN3_AEGTS</name>
<reference evidence="5" key="2">
    <citation type="journal article" date="2017" name="Nat. Plants">
        <title>The Aegilops tauschii genome reveals multiple impacts of transposons.</title>
        <authorList>
            <person name="Zhao G."/>
            <person name="Zou C."/>
            <person name="Li K."/>
            <person name="Wang K."/>
            <person name="Li T."/>
            <person name="Gao L."/>
            <person name="Zhang X."/>
            <person name="Wang H."/>
            <person name="Yang Z."/>
            <person name="Liu X."/>
            <person name="Jiang W."/>
            <person name="Mao L."/>
            <person name="Kong X."/>
            <person name="Jiao Y."/>
            <person name="Jia J."/>
        </authorList>
    </citation>
    <scope>NUCLEOTIDE SEQUENCE [LARGE SCALE GENOMIC DNA]</scope>
    <source>
        <strain evidence="5">cv. AL8/78</strain>
    </source>
</reference>
<organism evidence="4 5">
    <name type="scientific">Aegilops tauschii subsp. strangulata</name>
    <name type="common">Goatgrass</name>
    <dbReference type="NCBI Taxonomy" id="200361"/>
    <lineage>
        <taxon>Eukaryota</taxon>
        <taxon>Viridiplantae</taxon>
        <taxon>Streptophyta</taxon>
        <taxon>Embryophyta</taxon>
        <taxon>Tracheophyta</taxon>
        <taxon>Spermatophyta</taxon>
        <taxon>Magnoliopsida</taxon>
        <taxon>Liliopsida</taxon>
        <taxon>Poales</taxon>
        <taxon>Poaceae</taxon>
        <taxon>BOP clade</taxon>
        <taxon>Pooideae</taxon>
        <taxon>Triticodae</taxon>
        <taxon>Triticeae</taxon>
        <taxon>Triticinae</taxon>
        <taxon>Aegilops</taxon>
    </lineage>
</organism>
<comment type="subcellular location">
    <subcellularLocation>
        <location evidence="1">Membrane</location>
    </subcellularLocation>
</comment>
<protein>
    <recommendedName>
        <fullName evidence="3">VASt domain-containing protein</fullName>
    </recommendedName>
</protein>
<evidence type="ECO:0000256" key="1">
    <source>
        <dbReference type="ARBA" id="ARBA00004370"/>
    </source>
</evidence>
<dbReference type="GO" id="GO:0016020">
    <property type="term" value="C:membrane"/>
    <property type="evidence" value="ECO:0007669"/>
    <property type="project" value="UniProtKB-SubCell"/>
</dbReference>
<evidence type="ECO:0000256" key="2">
    <source>
        <dbReference type="ARBA" id="ARBA00023136"/>
    </source>
</evidence>
<reference evidence="4" key="3">
    <citation type="journal article" date="2017" name="Nature">
        <title>Genome sequence of the progenitor of the wheat D genome Aegilops tauschii.</title>
        <authorList>
            <person name="Luo M.C."/>
            <person name="Gu Y.Q."/>
            <person name="Puiu D."/>
            <person name="Wang H."/>
            <person name="Twardziok S.O."/>
            <person name="Deal K.R."/>
            <person name="Huo N."/>
            <person name="Zhu T."/>
            <person name="Wang L."/>
            <person name="Wang Y."/>
            <person name="McGuire P.E."/>
            <person name="Liu S."/>
            <person name="Long H."/>
            <person name="Ramasamy R.K."/>
            <person name="Rodriguez J.C."/>
            <person name="Van S.L."/>
            <person name="Yuan L."/>
            <person name="Wang Z."/>
            <person name="Xia Z."/>
            <person name="Xiao L."/>
            <person name="Anderson O.D."/>
            <person name="Ouyang S."/>
            <person name="Liang Y."/>
            <person name="Zimin A.V."/>
            <person name="Pertea G."/>
            <person name="Qi P."/>
            <person name="Bennetzen J.L."/>
            <person name="Dai X."/>
            <person name="Dawson M.W."/>
            <person name="Muller H.G."/>
            <person name="Kugler K."/>
            <person name="Rivarola-Duarte L."/>
            <person name="Spannagl M."/>
            <person name="Mayer K.F.X."/>
            <person name="Lu F.H."/>
            <person name="Bevan M.W."/>
            <person name="Leroy P."/>
            <person name="Li P."/>
            <person name="You F.M."/>
            <person name="Sun Q."/>
            <person name="Liu Z."/>
            <person name="Lyons E."/>
            <person name="Wicker T."/>
            <person name="Salzberg S.L."/>
            <person name="Devos K.M."/>
            <person name="Dvorak J."/>
        </authorList>
    </citation>
    <scope>NUCLEOTIDE SEQUENCE [LARGE SCALE GENOMIC DNA]</scope>
    <source>
        <strain evidence="4">cv. AL8/78</strain>
    </source>
</reference>
<dbReference type="AlphaFoldDB" id="A0A453SEN3"/>
<dbReference type="InterPro" id="IPR031968">
    <property type="entry name" value="VASt"/>
</dbReference>
<dbReference type="PANTHER" id="PTHR46296:SF1">
    <property type="entry name" value="C2 AND GRAM DOMAIN-CONTAINING PROTEIN"/>
    <property type="match status" value="1"/>
</dbReference>
<keyword evidence="5" id="KW-1185">Reference proteome</keyword>
<keyword evidence="2" id="KW-0472">Membrane</keyword>
<evidence type="ECO:0000313" key="4">
    <source>
        <dbReference type="EnsemblPlants" id="AET7Gv20928000.11"/>
    </source>
</evidence>
<accession>A0A453SEN3</accession>
<sequence length="137" mass="15623">FSGGQLEHKVMQKTGCLDYSSTEWELVGRNIYKRQISYKFDKALSRYGGEASTTQQKYTLVNQDGWAIEELQLKYYMANIPSKPNTCNVQVLLGIAWLKSTKQQKKVTKNIMSNTSNRLKELFSLVEKDLTSRNGGS</sequence>
<feature type="domain" description="VASt" evidence="3">
    <location>
        <begin position="1"/>
        <end position="134"/>
    </location>
</feature>
<dbReference type="Gramene" id="AET7Gv20928000.11">
    <property type="protein sequence ID" value="AET7Gv20928000.11"/>
    <property type="gene ID" value="AET7Gv20928000"/>
</dbReference>
<evidence type="ECO:0000313" key="5">
    <source>
        <dbReference type="Proteomes" id="UP000015105"/>
    </source>
</evidence>
<reference evidence="4" key="5">
    <citation type="journal article" date="2021" name="G3 (Bethesda)">
        <title>Aegilops tauschii genome assembly Aet v5.0 features greater sequence contiguity and improved annotation.</title>
        <authorList>
            <person name="Wang L."/>
            <person name="Zhu T."/>
            <person name="Rodriguez J.C."/>
            <person name="Deal K.R."/>
            <person name="Dubcovsky J."/>
            <person name="McGuire P.E."/>
            <person name="Lux T."/>
            <person name="Spannagl M."/>
            <person name="Mayer K.F.X."/>
            <person name="Baldrich P."/>
            <person name="Meyers B.C."/>
            <person name="Huo N."/>
            <person name="Gu Y.Q."/>
            <person name="Zhou H."/>
            <person name="Devos K.M."/>
            <person name="Bennetzen J.L."/>
            <person name="Unver T."/>
            <person name="Budak H."/>
            <person name="Gulick P.J."/>
            <person name="Galiba G."/>
            <person name="Kalapos B."/>
            <person name="Nelson D.R."/>
            <person name="Li P."/>
            <person name="You F.M."/>
            <person name="Luo M.C."/>
            <person name="Dvorak J."/>
        </authorList>
    </citation>
    <scope>NUCLEOTIDE SEQUENCE [LARGE SCALE GENOMIC DNA]</scope>
    <source>
        <strain evidence="4">cv. AL8/78</strain>
    </source>
</reference>
<proteinExistence type="predicted"/>
<reference evidence="5" key="1">
    <citation type="journal article" date="2014" name="Science">
        <title>Ancient hybridizations among the ancestral genomes of bread wheat.</title>
        <authorList>
            <consortium name="International Wheat Genome Sequencing Consortium,"/>
            <person name="Marcussen T."/>
            <person name="Sandve S.R."/>
            <person name="Heier L."/>
            <person name="Spannagl M."/>
            <person name="Pfeifer M."/>
            <person name="Jakobsen K.S."/>
            <person name="Wulff B.B."/>
            <person name="Steuernagel B."/>
            <person name="Mayer K.F."/>
            <person name="Olsen O.A."/>
        </authorList>
    </citation>
    <scope>NUCLEOTIDE SEQUENCE [LARGE SCALE GENOMIC DNA]</scope>
    <source>
        <strain evidence="5">cv. AL8/78</strain>
    </source>
</reference>